<feature type="domain" description="Small ribosomal subunit protein uS7" evidence="7">
    <location>
        <begin position="61"/>
        <end position="237"/>
    </location>
</feature>
<gene>
    <name evidence="8" type="ORF">UNLARM2_0731</name>
</gene>
<comment type="subunit">
    <text evidence="2">Part of the 30S ribosomal subunit.</text>
</comment>
<evidence type="ECO:0000313" key="8">
    <source>
        <dbReference type="EMBL" id="EET89613.1"/>
    </source>
</evidence>
<feature type="compositionally biased region" description="Basic and acidic residues" evidence="6">
    <location>
        <begin position="1"/>
        <end position="15"/>
    </location>
</feature>
<evidence type="ECO:0000256" key="6">
    <source>
        <dbReference type="SAM" id="MobiDB-lite"/>
    </source>
</evidence>
<proteinExistence type="inferred from homology"/>
<evidence type="ECO:0000256" key="4">
    <source>
        <dbReference type="ARBA" id="ARBA00023274"/>
    </source>
</evidence>
<dbReference type="InterPro" id="IPR000235">
    <property type="entry name" value="Ribosomal_uS7"/>
</dbReference>
<dbReference type="GO" id="GO:0015935">
    <property type="term" value="C:small ribosomal subunit"/>
    <property type="evidence" value="ECO:0007669"/>
    <property type="project" value="UniProtKB-UniRule"/>
</dbReference>
<dbReference type="InterPro" id="IPR005716">
    <property type="entry name" value="Ribosomal_uS7_euk/arc"/>
</dbReference>
<reference evidence="8 9" key="2">
    <citation type="journal article" date="2010" name="Proc. Natl. Acad. Sci. U.S.A.">
        <title>Enigmatic, ultrasmall, uncultivated Archaea.</title>
        <authorList>
            <person name="Baker B.J."/>
            <person name="Comolli L.R."/>
            <person name="Dick G.J."/>
            <person name="Hauser L.J."/>
            <person name="Hyatt D."/>
            <person name="Dill B.D."/>
            <person name="Land M.L."/>
            <person name="Verberkmoes N.C."/>
            <person name="Hettich R.L."/>
            <person name="Banfield J.F."/>
        </authorList>
    </citation>
    <scope>NUCLEOTIDE SEQUENCE [LARGE SCALE GENOMIC DNA]</scope>
    <source>
        <strain evidence="8">ARMAN-2</strain>
    </source>
</reference>
<keyword evidence="4" id="KW-0687">Ribonucleoprotein</keyword>
<keyword evidence="9" id="KW-1185">Reference proteome</keyword>
<dbReference type="PANTHER" id="PTHR11205">
    <property type="entry name" value="RIBOSOMAL PROTEIN S7"/>
    <property type="match status" value="1"/>
</dbReference>
<comment type="similarity">
    <text evidence="1">Belongs to the universal ribosomal protein uS7 family.</text>
</comment>
<accession>C7DI39</accession>
<feature type="compositionally biased region" description="Basic residues" evidence="6">
    <location>
        <begin position="16"/>
        <end position="28"/>
    </location>
</feature>
<feature type="region of interest" description="Disordered" evidence="6">
    <location>
        <begin position="1"/>
        <end position="36"/>
    </location>
</feature>
<evidence type="ECO:0000259" key="7">
    <source>
        <dbReference type="Pfam" id="PF00177"/>
    </source>
</evidence>
<dbReference type="PIRSF" id="PIRSF002122">
    <property type="entry name" value="RPS7p_RPS7a_RPS5e_RPS7o"/>
    <property type="match status" value="1"/>
</dbReference>
<keyword evidence="3 8" id="KW-0689">Ribosomal protein</keyword>
<dbReference type="SUPFAM" id="SSF47973">
    <property type="entry name" value="Ribosomal protein S7"/>
    <property type="match status" value="1"/>
</dbReference>
<sequence>MAEAKTENKAEEKAKPAKKSRAAPKRKAPLPSNKFSKKEQQLFDKYSYDVKVEDLSLRNYINLKPLAFPSTFRRTSKKMFSKAGMNIVERLENAMMRGGTGKKIGGHVIRTKGRLQGKKIKVMHVIESAFDSVHRDTKENPLQLLIMALENSAPIEDTTRIRQGGTVSNIPVDISASRRLDIALRNIATASIIGAFGSKKTISEALANELILAAKNDINSYAIKRKNEIERMARSAK</sequence>
<organism evidence="8 9">
    <name type="scientific">Candidatus Micrarchaeum acidiphilum ARMAN-2</name>
    <dbReference type="NCBI Taxonomy" id="425595"/>
    <lineage>
        <taxon>Archaea</taxon>
        <taxon>Candidatus Micrarchaeota</taxon>
        <taxon>Candidatus Micrarchaeia</taxon>
        <taxon>Candidatus Micrarchaeales</taxon>
        <taxon>Candidatus Micrarchaeaceae</taxon>
        <taxon>Candidatus Micrarchaeum</taxon>
    </lineage>
</organism>
<evidence type="ECO:0000313" key="9">
    <source>
        <dbReference type="Proteomes" id="UP000332487"/>
    </source>
</evidence>
<evidence type="ECO:0000256" key="3">
    <source>
        <dbReference type="ARBA" id="ARBA00022980"/>
    </source>
</evidence>
<dbReference type="GO" id="GO:0006412">
    <property type="term" value="P:translation"/>
    <property type="evidence" value="ECO:0007669"/>
    <property type="project" value="UniProtKB-UniRule"/>
</dbReference>
<dbReference type="EMBL" id="GG697241">
    <property type="protein sequence ID" value="EET89613.1"/>
    <property type="molecule type" value="Genomic_DNA"/>
</dbReference>
<dbReference type="AlphaFoldDB" id="C7DI39"/>
<dbReference type="InterPro" id="IPR036823">
    <property type="entry name" value="Ribosomal_uS7_dom_sf"/>
</dbReference>
<dbReference type="Gene3D" id="1.10.455.10">
    <property type="entry name" value="Ribosomal protein S7 domain"/>
    <property type="match status" value="1"/>
</dbReference>
<dbReference type="Proteomes" id="UP000332487">
    <property type="component" value="Unassembled WGS sequence"/>
</dbReference>
<evidence type="ECO:0000256" key="5">
    <source>
        <dbReference type="NCBIfam" id="TIGR01028"/>
    </source>
</evidence>
<dbReference type="GO" id="GO:0003735">
    <property type="term" value="F:structural constituent of ribosome"/>
    <property type="evidence" value="ECO:0007669"/>
    <property type="project" value="UniProtKB-UniRule"/>
</dbReference>
<protein>
    <recommendedName>
        <fullName evidence="5">30S ribosomal protein S7</fullName>
    </recommendedName>
</protein>
<evidence type="ECO:0000256" key="2">
    <source>
        <dbReference type="ARBA" id="ARBA00011458"/>
    </source>
</evidence>
<dbReference type="Pfam" id="PF00177">
    <property type="entry name" value="Ribosomal_S7"/>
    <property type="match status" value="1"/>
</dbReference>
<dbReference type="InterPro" id="IPR023798">
    <property type="entry name" value="Ribosomal_uS7_dom"/>
</dbReference>
<dbReference type="NCBIfam" id="TIGR01028">
    <property type="entry name" value="uS7_euk_arch"/>
    <property type="match status" value="1"/>
</dbReference>
<name>C7DI39_MICA2</name>
<reference evidence="8 9" key="1">
    <citation type="journal article" date="2009" name="Genome Biol.">
        <title>Community-wide analysis of microbial genome sequence signatures.</title>
        <authorList>
            <person name="Dick G.J."/>
            <person name="Andersson A.F."/>
            <person name="Baker B.J."/>
            <person name="Simmons S.L."/>
            <person name="Thomas B.C."/>
            <person name="Yelton A.P."/>
            <person name="Banfield J.F."/>
        </authorList>
    </citation>
    <scope>NUCLEOTIDE SEQUENCE [LARGE SCALE GENOMIC DNA]</scope>
    <source>
        <strain evidence="8">ARMAN-2</strain>
    </source>
</reference>
<evidence type="ECO:0000256" key="1">
    <source>
        <dbReference type="ARBA" id="ARBA00007151"/>
    </source>
</evidence>